<feature type="compositionally biased region" description="Low complexity" evidence="1">
    <location>
        <begin position="91"/>
        <end position="104"/>
    </location>
</feature>
<keyword evidence="4" id="KW-1185">Reference proteome</keyword>
<dbReference type="RefSeq" id="WP_334578007.1">
    <property type="nucleotide sequence ID" value="NZ_JBEZVE010000027.1"/>
</dbReference>
<comment type="caution">
    <text evidence="3">The sequence shown here is derived from an EMBL/GenBank/DDBJ whole genome shotgun (WGS) entry which is preliminary data.</text>
</comment>
<evidence type="ECO:0000256" key="1">
    <source>
        <dbReference type="SAM" id="MobiDB-lite"/>
    </source>
</evidence>
<reference evidence="3 4" key="1">
    <citation type="submission" date="2024-06" db="EMBL/GenBank/DDBJ databases">
        <title>The Natural Products Discovery Center: Release of the First 8490 Sequenced Strains for Exploring Actinobacteria Biosynthetic Diversity.</title>
        <authorList>
            <person name="Kalkreuter E."/>
            <person name="Kautsar S.A."/>
            <person name="Yang D."/>
            <person name="Bader C.D."/>
            <person name="Teijaro C.N."/>
            <person name="Fluegel L."/>
            <person name="Davis C.M."/>
            <person name="Simpson J.R."/>
            <person name="Lauterbach L."/>
            <person name="Steele A.D."/>
            <person name="Gui C."/>
            <person name="Meng S."/>
            <person name="Li G."/>
            <person name="Viehrig K."/>
            <person name="Ye F."/>
            <person name="Su P."/>
            <person name="Kiefer A.F."/>
            <person name="Nichols A."/>
            <person name="Cepeda A.J."/>
            <person name="Yan W."/>
            <person name="Fan B."/>
            <person name="Jiang Y."/>
            <person name="Adhikari A."/>
            <person name="Zheng C.-J."/>
            <person name="Schuster L."/>
            <person name="Cowan T.M."/>
            <person name="Smanski M.J."/>
            <person name="Chevrette M.G."/>
            <person name="De Carvalho L.P.S."/>
            <person name="Shen B."/>
        </authorList>
    </citation>
    <scope>NUCLEOTIDE SEQUENCE [LARGE SCALE GENOMIC DNA]</scope>
    <source>
        <strain evidence="3 4">NPDC033843</strain>
    </source>
</reference>
<dbReference type="EMBL" id="JBEZVE010000027">
    <property type="protein sequence ID" value="MEU3786278.1"/>
    <property type="molecule type" value="Genomic_DNA"/>
</dbReference>
<keyword evidence="2" id="KW-1133">Transmembrane helix</keyword>
<keyword evidence="2" id="KW-0472">Membrane</keyword>
<dbReference type="Gene3D" id="1.10.260.40">
    <property type="entry name" value="lambda repressor-like DNA-binding domains"/>
    <property type="match status" value="1"/>
</dbReference>
<feature type="region of interest" description="Disordered" evidence="1">
    <location>
        <begin position="82"/>
        <end position="124"/>
    </location>
</feature>
<dbReference type="SUPFAM" id="SSF47413">
    <property type="entry name" value="lambda repressor-like DNA-binding domains"/>
    <property type="match status" value="1"/>
</dbReference>
<feature type="transmembrane region" description="Helical" evidence="2">
    <location>
        <begin position="131"/>
        <end position="153"/>
    </location>
</feature>
<dbReference type="Proteomes" id="UP001550739">
    <property type="component" value="Unassembled WGS sequence"/>
</dbReference>
<sequence length="323" mass="33865">MTRRPEPSPESARLAAGLRELKERTGLSLAGLAAKTTFSKSSWERYLNGRTLPPRPAVQELCRLAGEPPGRYLALRDLAQSEWSDAPKEPTPTTTTTTTTTTTKPSPPPTPTPTPAPGGSTDAVGRRGATAVAVLVSVSALVFGAVVLTLLLLPHGSEGARPSASSSASPSVTGPRCRDAGCEGKDPLVMQCGPAPETLAEHVTATGASVQLRYSEMCGATWVRMWGTRIGDEVELRGHLARVRNRLDADTYVHTLMATTRAGTVIRACFLPATGGKRECFQATVDRATTEPTPGAHASPEMPASATRAQGGTVGRPGRPVGR</sequence>
<dbReference type="InterPro" id="IPR010982">
    <property type="entry name" value="Lambda_DNA-bd_dom_sf"/>
</dbReference>
<feature type="region of interest" description="Disordered" evidence="1">
    <location>
        <begin position="157"/>
        <end position="179"/>
    </location>
</feature>
<keyword evidence="2" id="KW-0812">Transmembrane</keyword>
<evidence type="ECO:0000313" key="3">
    <source>
        <dbReference type="EMBL" id="MEU3786278.1"/>
    </source>
</evidence>
<feature type="region of interest" description="Disordered" evidence="1">
    <location>
        <begin position="289"/>
        <end position="323"/>
    </location>
</feature>
<dbReference type="Pfam" id="PF13560">
    <property type="entry name" value="HTH_31"/>
    <property type="match status" value="1"/>
</dbReference>
<dbReference type="Pfam" id="PF10901">
    <property type="entry name" value="DUF2690"/>
    <property type="match status" value="1"/>
</dbReference>
<evidence type="ECO:0000256" key="2">
    <source>
        <dbReference type="SAM" id="Phobius"/>
    </source>
</evidence>
<gene>
    <name evidence="3" type="ORF">AB0E89_38045</name>
</gene>
<organism evidence="3 4">
    <name type="scientific">Streptomyces sp. 900129855</name>
    <dbReference type="NCBI Taxonomy" id="3155129"/>
    <lineage>
        <taxon>Bacteria</taxon>
        <taxon>Bacillati</taxon>
        <taxon>Actinomycetota</taxon>
        <taxon>Actinomycetes</taxon>
        <taxon>Kitasatosporales</taxon>
        <taxon>Streptomycetaceae</taxon>
        <taxon>Streptomyces</taxon>
    </lineage>
</organism>
<dbReference type="CDD" id="cd00093">
    <property type="entry name" value="HTH_XRE"/>
    <property type="match status" value="1"/>
</dbReference>
<accession>A0ABV2ZUQ4</accession>
<dbReference type="InterPro" id="IPR001387">
    <property type="entry name" value="Cro/C1-type_HTH"/>
</dbReference>
<dbReference type="InterPro" id="IPR021224">
    <property type="entry name" value="DUF2690"/>
</dbReference>
<feature type="compositionally biased region" description="Low complexity" evidence="1">
    <location>
        <begin position="162"/>
        <end position="171"/>
    </location>
</feature>
<protein>
    <submittedName>
        <fullName evidence="3">Helix-turn-helix domain-containing protein</fullName>
    </submittedName>
</protein>
<name>A0ABV2ZUQ4_9ACTN</name>
<proteinExistence type="predicted"/>
<evidence type="ECO:0000313" key="4">
    <source>
        <dbReference type="Proteomes" id="UP001550739"/>
    </source>
</evidence>
<feature type="compositionally biased region" description="Pro residues" evidence="1">
    <location>
        <begin position="105"/>
        <end position="116"/>
    </location>
</feature>